<keyword evidence="3" id="KW-1185">Reference proteome</keyword>
<dbReference type="PANTHER" id="PTHR35910:SF1">
    <property type="entry name" value="2EXR DOMAIN-CONTAINING PROTEIN"/>
    <property type="match status" value="1"/>
</dbReference>
<sequence length="164" mass="19029">MYLELVSPSPAIAEMPAIDKPTSFTLFTSLPPEVRLDIWRRALLLEQRTRRIDAQVEYIGGRFSILPLLTESLISPLVLVNRESREEALRRYPNALRVYRATGIETEFETAGRVHINWLHDEFYVGDIHCGRDSQRKYLWSPPLCQIRRQVLAKPLIQPLLAVY</sequence>
<gene>
    <name evidence="2" type="ORF">PG994_005006</name>
</gene>
<evidence type="ECO:0000259" key="1">
    <source>
        <dbReference type="Pfam" id="PF20150"/>
    </source>
</evidence>
<dbReference type="RefSeq" id="XP_066718582.1">
    <property type="nucleotide sequence ID" value="XM_066856415.1"/>
</dbReference>
<dbReference type="EMBL" id="JAQQWL010000005">
    <property type="protein sequence ID" value="KAK8074107.1"/>
    <property type="molecule type" value="Genomic_DNA"/>
</dbReference>
<dbReference type="Pfam" id="PF20150">
    <property type="entry name" value="2EXR"/>
    <property type="match status" value="1"/>
</dbReference>
<feature type="domain" description="2EXR" evidence="1">
    <location>
        <begin position="24"/>
        <end position="121"/>
    </location>
</feature>
<evidence type="ECO:0000313" key="3">
    <source>
        <dbReference type="Proteomes" id="UP001480595"/>
    </source>
</evidence>
<dbReference type="InterPro" id="IPR045518">
    <property type="entry name" value="2EXR"/>
</dbReference>
<reference evidence="2 3" key="1">
    <citation type="submission" date="2023-01" db="EMBL/GenBank/DDBJ databases">
        <title>Analysis of 21 Apiospora genomes using comparative genomics revels a genus with tremendous synthesis potential of carbohydrate active enzymes and secondary metabolites.</title>
        <authorList>
            <person name="Sorensen T."/>
        </authorList>
    </citation>
    <scope>NUCLEOTIDE SEQUENCE [LARGE SCALE GENOMIC DNA]</scope>
    <source>
        <strain evidence="2 3">CBS 135458</strain>
    </source>
</reference>
<dbReference type="PANTHER" id="PTHR35910">
    <property type="entry name" value="2EXR DOMAIN-CONTAINING PROTEIN"/>
    <property type="match status" value="1"/>
</dbReference>
<organism evidence="2 3">
    <name type="scientific">Apiospora phragmitis</name>
    <dbReference type="NCBI Taxonomy" id="2905665"/>
    <lineage>
        <taxon>Eukaryota</taxon>
        <taxon>Fungi</taxon>
        <taxon>Dikarya</taxon>
        <taxon>Ascomycota</taxon>
        <taxon>Pezizomycotina</taxon>
        <taxon>Sordariomycetes</taxon>
        <taxon>Xylariomycetidae</taxon>
        <taxon>Amphisphaeriales</taxon>
        <taxon>Apiosporaceae</taxon>
        <taxon>Apiospora</taxon>
    </lineage>
</organism>
<comment type="caution">
    <text evidence="2">The sequence shown here is derived from an EMBL/GenBank/DDBJ whole genome shotgun (WGS) entry which is preliminary data.</text>
</comment>
<dbReference type="GeneID" id="92089478"/>
<protein>
    <recommendedName>
        <fullName evidence="1">2EXR domain-containing protein</fullName>
    </recommendedName>
</protein>
<dbReference type="Proteomes" id="UP001480595">
    <property type="component" value="Unassembled WGS sequence"/>
</dbReference>
<accession>A0ABR1VTG1</accession>
<proteinExistence type="predicted"/>
<evidence type="ECO:0000313" key="2">
    <source>
        <dbReference type="EMBL" id="KAK8074107.1"/>
    </source>
</evidence>
<name>A0ABR1VTG1_9PEZI</name>